<dbReference type="OrthoDB" id="2243651at2"/>
<proteinExistence type="predicted"/>
<dbReference type="eggNOG" id="ENOG5032SBU">
    <property type="taxonomic scope" value="Bacteria"/>
</dbReference>
<keyword evidence="2" id="KW-1185">Reference proteome</keyword>
<dbReference type="Proteomes" id="UP000509222">
    <property type="component" value="Chromosome"/>
</dbReference>
<dbReference type="RefSeq" id="WP_036807996.1">
    <property type="nucleotide sequence ID" value="NZ_CP051177.1"/>
</dbReference>
<evidence type="ECO:0000313" key="2">
    <source>
        <dbReference type="Proteomes" id="UP000509222"/>
    </source>
</evidence>
<sequence>MNTKNLVLMALLVSVGAALYVVIPGFSGGMKPDFMLTMMFIGILLFPNVKSVFLLAVTTGVISGLFSTFPGGFFPNIIDKFITAFVFFAFVLILKKVVVKLPVAIALCAAGTVLSGTIFLSAAIFVIGAEIPFGLLFTTVVLPAIVLNGVAFALIYPIVIQLVRRSKFETAVTPSAGRSGSITAR</sequence>
<reference evidence="2" key="2">
    <citation type="submission" date="2020-06" db="EMBL/GenBank/DDBJ databases">
        <title>Isolation of Planomicrobium glaciei.</title>
        <authorList>
            <person name="Malisova L."/>
            <person name="Safrankova R."/>
            <person name="Jakubu V."/>
            <person name="Spanelova P."/>
        </authorList>
    </citation>
    <scope>NUCLEOTIDE SEQUENCE [LARGE SCALE GENOMIC DNA]</scope>
    <source>
        <strain evidence="2">NRL-ATB46093</strain>
    </source>
</reference>
<accession>A0A1G8DT66</accession>
<gene>
    <name evidence="1" type="ORF">HF394_12865</name>
</gene>
<name>A0A1G8DT66_9BACL</name>
<dbReference type="AlphaFoldDB" id="A0A1G8DT66"/>
<dbReference type="EMBL" id="CP051177">
    <property type="protein sequence ID" value="QKX51392.1"/>
    <property type="molecule type" value="Genomic_DNA"/>
</dbReference>
<organism evidence="1 2">
    <name type="scientific">Planococcus glaciei</name>
    <dbReference type="NCBI Taxonomy" id="459472"/>
    <lineage>
        <taxon>Bacteria</taxon>
        <taxon>Bacillati</taxon>
        <taxon>Bacillota</taxon>
        <taxon>Bacilli</taxon>
        <taxon>Bacillales</taxon>
        <taxon>Caryophanaceae</taxon>
        <taxon>Planococcus</taxon>
    </lineage>
</organism>
<evidence type="ECO:0000313" key="1">
    <source>
        <dbReference type="EMBL" id="QKX51392.1"/>
    </source>
</evidence>
<dbReference type="STRING" id="459472.SAMN04487975_10674"/>
<reference evidence="1 2" key="1">
    <citation type="submission" date="2020-04" db="EMBL/GenBank/DDBJ databases">
        <authorList>
            <person name="Pajer P."/>
            <person name="Broz P."/>
        </authorList>
    </citation>
    <scope>NUCLEOTIDE SEQUENCE [LARGE SCALE GENOMIC DNA]</scope>
    <source>
        <strain evidence="2">NRL-ATB46093</strain>
    </source>
</reference>
<protein>
    <submittedName>
        <fullName evidence="1">Tryptophan transporter</fullName>
    </submittedName>
</protein>
<dbReference type="Pfam" id="PF17099">
    <property type="entry name" value="TrpP"/>
    <property type="match status" value="1"/>
</dbReference>
<dbReference type="InterPro" id="IPR031360">
    <property type="entry name" value="TrpP"/>
</dbReference>